<evidence type="ECO:0000256" key="9">
    <source>
        <dbReference type="SAM" id="Phobius"/>
    </source>
</evidence>
<organism evidence="11 12">
    <name type="scientific">Conexibacter stalactiti</name>
    <dbReference type="NCBI Taxonomy" id="1940611"/>
    <lineage>
        <taxon>Bacteria</taxon>
        <taxon>Bacillati</taxon>
        <taxon>Actinomycetota</taxon>
        <taxon>Thermoleophilia</taxon>
        <taxon>Solirubrobacterales</taxon>
        <taxon>Conexibacteraceae</taxon>
        <taxon>Conexibacter</taxon>
    </lineage>
</organism>
<feature type="transmembrane region" description="Helical" evidence="9">
    <location>
        <begin position="189"/>
        <end position="207"/>
    </location>
</feature>
<dbReference type="Gene3D" id="3.30.70.100">
    <property type="match status" value="1"/>
</dbReference>
<dbReference type="PANTHER" id="PTHR48085:SF5">
    <property type="entry name" value="CADMIUM_ZINC-TRANSPORTING ATPASE HMA4-RELATED"/>
    <property type="match status" value="1"/>
</dbReference>
<evidence type="ECO:0000256" key="2">
    <source>
        <dbReference type="ARBA" id="ARBA00006024"/>
    </source>
</evidence>
<keyword evidence="12" id="KW-1185">Reference proteome</keyword>
<comment type="subcellular location">
    <subcellularLocation>
        <location evidence="1">Cell membrane</location>
        <topology evidence="1">Multi-pass membrane protein</topology>
    </subcellularLocation>
</comment>
<dbReference type="InterPro" id="IPR006121">
    <property type="entry name" value="HMA_dom"/>
</dbReference>
<keyword evidence="3" id="KW-1003">Cell membrane</keyword>
<dbReference type="Pfam" id="PF00403">
    <property type="entry name" value="HMA"/>
    <property type="match status" value="1"/>
</dbReference>
<dbReference type="PANTHER" id="PTHR48085">
    <property type="entry name" value="CADMIUM/ZINC-TRANSPORTING ATPASE HMA2-RELATED"/>
    <property type="match status" value="1"/>
</dbReference>
<gene>
    <name evidence="11" type="ORF">R7226_24455</name>
</gene>
<sequence length="339" mass="34863">MSATTVELELDRGAAGCGDCAERLRGALGDHDGVRAVAEAGGRLVVELDDERCSGTCVRRALDDARSRLAHDYAHTVVAVDGMDCASCARTVSAAVGRLDGVSGVEVSFTSGRMLVEHAPGQFDRAAVARRVERLGYHVVDDALGGGLMAGADRGADGGVRGADGAERGAVDEKRGVLAQIRALSRGDLLTLISTALLLVAVVVDLTTDLPAAWLYGAAVLVGIGPIARAGVVALVTTRRPEIKFLMTVASLGAVAIGAWMEAALVVVLFSIGEWLEGRAVARARRELSSLVALAPQRARVRVEHAHGDAAHGDTAPGAAARAAGTVPHDHSAVALPMA</sequence>
<comment type="caution">
    <text evidence="11">The sequence shown here is derived from an EMBL/GenBank/DDBJ whole genome shotgun (WGS) entry which is preliminary data.</text>
</comment>
<evidence type="ECO:0000259" key="10">
    <source>
        <dbReference type="PROSITE" id="PS50846"/>
    </source>
</evidence>
<dbReference type="Proteomes" id="UP001284601">
    <property type="component" value="Unassembled WGS sequence"/>
</dbReference>
<reference evidence="11 12" key="2">
    <citation type="submission" date="2023-10" db="EMBL/GenBank/DDBJ databases">
        <authorList>
            <person name="Han X.F."/>
        </authorList>
    </citation>
    <scope>NUCLEOTIDE SEQUENCE [LARGE SCALE GENOMIC DNA]</scope>
    <source>
        <strain evidence="11 12">KCTC 39840</strain>
    </source>
</reference>
<evidence type="ECO:0000256" key="8">
    <source>
        <dbReference type="SAM" id="MobiDB-lite"/>
    </source>
</evidence>
<reference evidence="12" key="1">
    <citation type="submission" date="2023-07" db="EMBL/GenBank/DDBJ databases">
        <title>Conexibacter stalactiti sp. nov., isolated from stalactites in a lava cave and emended description of the genus Conexibacter.</title>
        <authorList>
            <person name="Lee S.D."/>
        </authorList>
    </citation>
    <scope>NUCLEOTIDE SEQUENCE [LARGE SCALE GENOMIC DNA]</scope>
    <source>
        <strain evidence="12">KCTC 39840</strain>
    </source>
</reference>
<dbReference type="InterPro" id="IPR017969">
    <property type="entry name" value="Heavy-metal-associated_CS"/>
</dbReference>
<evidence type="ECO:0000313" key="11">
    <source>
        <dbReference type="EMBL" id="MDW5597524.1"/>
    </source>
</evidence>
<dbReference type="InterPro" id="IPR036163">
    <property type="entry name" value="HMA_dom_sf"/>
</dbReference>
<dbReference type="SUPFAM" id="SSF55008">
    <property type="entry name" value="HMA, heavy metal-associated domain"/>
    <property type="match status" value="1"/>
</dbReference>
<protein>
    <submittedName>
        <fullName evidence="11">Cation transporter</fullName>
    </submittedName>
</protein>
<dbReference type="PROSITE" id="PS01047">
    <property type="entry name" value="HMA_1"/>
    <property type="match status" value="1"/>
</dbReference>
<keyword evidence="9" id="KW-0812">Transmembrane</keyword>
<feature type="transmembrane region" description="Helical" evidence="9">
    <location>
        <begin position="213"/>
        <end position="237"/>
    </location>
</feature>
<dbReference type="CDD" id="cd00371">
    <property type="entry name" value="HMA"/>
    <property type="match status" value="1"/>
</dbReference>
<dbReference type="PROSITE" id="PS50846">
    <property type="entry name" value="HMA_2"/>
    <property type="match status" value="1"/>
</dbReference>
<evidence type="ECO:0000256" key="7">
    <source>
        <dbReference type="ARBA" id="ARBA00022840"/>
    </source>
</evidence>
<keyword evidence="6" id="KW-0547">Nucleotide-binding</keyword>
<evidence type="ECO:0000256" key="6">
    <source>
        <dbReference type="ARBA" id="ARBA00022741"/>
    </source>
</evidence>
<feature type="region of interest" description="Disordered" evidence="8">
    <location>
        <begin position="305"/>
        <end position="324"/>
    </location>
</feature>
<feature type="compositionally biased region" description="Low complexity" evidence="8">
    <location>
        <begin position="313"/>
        <end position="324"/>
    </location>
</feature>
<evidence type="ECO:0000313" key="12">
    <source>
        <dbReference type="Proteomes" id="UP001284601"/>
    </source>
</evidence>
<keyword evidence="4" id="KW-0597">Phosphoprotein</keyword>
<accession>A0ABU4HXD6</accession>
<evidence type="ECO:0000256" key="5">
    <source>
        <dbReference type="ARBA" id="ARBA00022723"/>
    </source>
</evidence>
<keyword evidence="7" id="KW-0067">ATP-binding</keyword>
<proteinExistence type="inferred from homology"/>
<evidence type="ECO:0000256" key="4">
    <source>
        <dbReference type="ARBA" id="ARBA00022553"/>
    </source>
</evidence>
<feature type="domain" description="HMA" evidence="10">
    <location>
        <begin position="74"/>
        <end position="140"/>
    </location>
</feature>
<keyword evidence="5" id="KW-0479">Metal-binding</keyword>
<dbReference type="InterPro" id="IPR051014">
    <property type="entry name" value="Cation_Transport_ATPase_IB"/>
</dbReference>
<evidence type="ECO:0000256" key="1">
    <source>
        <dbReference type="ARBA" id="ARBA00004651"/>
    </source>
</evidence>
<feature type="transmembrane region" description="Helical" evidence="9">
    <location>
        <begin position="249"/>
        <end position="272"/>
    </location>
</feature>
<evidence type="ECO:0000256" key="3">
    <source>
        <dbReference type="ARBA" id="ARBA00022475"/>
    </source>
</evidence>
<dbReference type="RefSeq" id="WP_318599990.1">
    <property type="nucleotide sequence ID" value="NZ_JAWSTH010000091.1"/>
</dbReference>
<feature type="non-terminal residue" evidence="11">
    <location>
        <position position="339"/>
    </location>
</feature>
<comment type="similarity">
    <text evidence="2">Belongs to the cation transport ATPase (P-type) (TC 3.A.3) family. Type IB subfamily.</text>
</comment>
<keyword evidence="9" id="KW-1133">Transmembrane helix</keyword>
<name>A0ABU4HXD6_9ACTN</name>
<dbReference type="EMBL" id="JAWSTH010000091">
    <property type="protein sequence ID" value="MDW5597524.1"/>
    <property type="molecule type" value="Genomic_DNA"/>
</dbReference>
<keyword evidence="9" id="KW-0472">Membrane</keyword>